<feature type="domain" description="Aminopeptidase N-like N-terminal" evidence="16">
    <location>
        <begin position="20"/>
        <end position="164"/>
    </location>
</feature>
<dbReference type="InterPro" id="IPR012778">
    <property type="entry name" value="Pept_M1_aminopeptidase"/>
</dbReference>
<dbReference type="GO" id="GO:0006508">
    <property type="term" value="P:proteolysis"/>
    <property type="evidence" value="ECO:0007669"/>
    <property type="project" value="UniProtKB-KW"/>
</dbReference>
<evidence type="ECO:0000256" key="1">
    <source>
        <dbReference type="ARBA" id="ARBA00000098"/>
    </source>
</evidence>
<dbReference type="InterPro" id="IPR001930">
    <property type="entry name" value="Peptidase_M1"/>
</dbReference>
<evidence type="ECO:0000256" key="2">
    <source>
        <dbReference type="ARBA" id="ARBA00001947"/>
    </source>
</evidence>
<evidence type="ECO:0000256" key="11">
    <source>
        <dbReference type="ARBA" id="ARBA00023049"/>
    </source>
</evidence>
<evidence type="ECO:0000256" key="7">
    <source>
        <dbReference type="ARBA" id="ARBA00022670"/>
    </source>
</evidence>
<dbReference type="InterPro" id="IPR027268">
    <property type="entry name" value="Peptidase_M4/M1_CTD_sf"/>
</dbReference>
<evidence type="ECO:0000256" key="3">
    <source>
        <dbReference type="ARBA" id="ARBA00010136"/>
    </source>
</evidence>
<dbReference type="Proteomes" id="UP000066480">
    <property type="component" value="Chromosome"/>
</dbReference>
<keyword evidence="11" id="KW-0482">Metalloprotease</keyword>
<dbReference type="SUPFAM" id="SSF55486">
    <property type="entry name" value="Metalloproteases ('zincins'), catalytic domain"/>
    <property type="match status" value="1"/>
</dbReference>
<keyword evidence="9" id="KW-0378">Hydrolase</keyword>
<evidence type="ECO:0000256" key="4">
    <source>
        <dbReference type="ARBA" id="ARBA00012564"/>
    </source>
</evidence>
<dbReference type="Gene3D" id="1.10.390.10">
    <property type="entry name" value="Neutral Protease Domain 2"/>
    <property type="match status" value="1"/>
</dbReference>
<comment type="cofactor">
    <cofactor evidence="2">
        <name>Zn(2+)</name>
        <dbReference type="ChEBI" id="CHEBI:29105"/>
    </cofactor>
</comment>
<feature type="domain" description="Peptidase M1 membrane alanine aminopeptidase" evidence="14">
    <location>
        <begin position="222"/>
        <end position="438"/>
    </location>
</feature>
<dbReference type="Pfam" id="PF17900">
    <property type="entry name" value="Peptidase_M1_N"/>
    <property type="match status" value="1"/>
</dbReference>
<dbReference type="GO" id="GO:0005737">
    <property type="term" value="C:cytoplasm"/>
    <property type="evidence" value="ECO:0007669"/>
    <property type="project" value="TreeGrafter"/>
</dbReference>
<comment type="catalytic activity">
    <reaction evidence="1">
        <text>Release of an N-terminal amino acid, Xaa-|-Yaa- from a peptide, amide or arylamide. Xaa is preferably Ala, but may be most amino acids including Pro (slow action). When a terminal hydrophobic residue is followed by a prolyl residue, the two may be released as an intact Xaa-Pro dipeptide.</text>
        <dbReference type="EC" id="3.4.11.2"/>
    </reaction>
</comment>
<evidence type="ECO:0000256" key="13">
    <source>
        <dbReference type="ARBA" id="ARBA00031533"/>
    </source>
</evidence>
<dbReference type="Pfam" id="PF01433">
    <property type="entry name" value="Peptidase_M1"/>
    <property type="match status" value="1"/>
</dbReference>
<proteinExistence type="inferred from homology"/>
<reference evidence="17 18" key="1">
    <citation type="submission" date="2015-03" db="EMBL/GenBank/DDBJ databases">
        <title>Luteipulveratus halotolerans sp. nov., a novel actinobacterium (Dermacoccaceae) from Sarawak, Malaysia.</title>
        <authorList>
            <person name="Juboi H."/>
            <person name="Basik A."/>
            <person name="Shamsul S.S."/>
            <person name="Arnold P."/>
            <person name="Schmitt E.K."/>
            <person name="Sanglier J.-J."/>
            <person name="Yeo T."/>
        </authorList>
    </citation>
    <scope>NUCLEOTIDE SEQUENCE [LARGE SCALE GENOMIC DNA]</scope>
    <source>
        <strain evidence="17 18">MN07-A0370</strain>
    </source>
</reference>
<dbReference type="GO" id="GO:0016285">
    <property type="term" value="F:alanyl aminopeptidase activity"/>
    <property type="evidence" value="ECO:0007669"/>
    <property type="project" value="UniProtKB-EC"/>
</dbReference>
<dbReference type="PATRIC" id="fig|571913.6.peg.4412"/>
<evidence type="ECO:0000259" key="14">
    <source>
        <dbReference type="Pfam" id="PF01433"/>
    </source>
</evidence>
<dbReference type="GO" id="GO:0043171">
    <property type="term" value="P:peptide catabolic process"/>
    <property type="evidence" value="ECO:0007669"/>
    <property type="project" value="TreeGrafter"/>
</dbReference>
<dbReference type="InterPro" id="IPR050344">
    <property type="entry name" value="Peptidase_M1_aminopeptidases"/>
</dbReference>
<gene>
    <name evidence="17" type="ORF">VV02_21785</name>
</gene>
<evidence type="ECO:0000259" key="16">
    <source>
        <dbReference type="Pfam" id="PF17900"/>
    </source>
</evidence>
<name>A0A0K1JMR4_9MICO</name>
<dbReference type="GO" id="GO:0016020">
    <property type="term" value="C:membrane"/>
    <property type="evidence" value="ECO:0007669"/>
    <property type="project" value="TreeGrafter"/>
</dbReference>
<evidence type="ECO:0000256" key="6">
    <source>
        <dbReference type="ARBA" id="ARBA00022438"/>
    </source>
</evidence>
<evidence type="ECO:0000256" key="8">
    <source>
        <dbReference type="ARBA" id="ARBA00022723"/>
    </source>
</evidence>
<keyword evidence="8" id="KW-0479">Metal-binding</keyword>
<protein>
    <recommendedName>
        <fullName evidence="5">Aminopeptidase N</fullName>
        <ecNumber evidence="4">3.4.11.2</ecNumber>
    </recommendedName>
    <alternativeName>
        <fullName evidence="12">Alanine aminopeptidase</fullName>
    </alternativeName>
    <alternativeName>
        <fullName evidence="13">Lysyl aminopeptidase</fullName>
    </alternativeName>
</protein>
<dbReference type="AlphaFoldDB" id="A0A0K1JMR4"/>
<dbReference type="GO" id="GO:0008270">
    <property type="term" value="F:zinc ion binding"/>
    <property type="evidence" value="ECO:0007669"/>
    <property type="project" value="InterPro"/>
</dbReference>
<dbReference type="PANTHER" id="PTHR11533:SF174">
    <property type="entry name" value="PUROMYCIN-SENSITIVE AMINOPEPTIDASE-RELATED"/>
    <property type="match status" value="1"/>
</dbReference>
<evidence type="ECO:0000256" key="5">
    <source>
        <dbReference type="ARBA" id="ARBA00015611"/>
    </source>
</evidence>
<dbReference type="KEGG" id="lmoi:VV02_21785"/>
<evidence type="ECO:0000256" key="12">
    <source>
        <dbReference type="ARBA" id="ARBA00029811"/>
    </source>
</evidence>
<dbReference type="Pfam" id="PF11838">
    <property type="entry name" value="ERAP1_C"/>
    <property type="match status" value="1"/>
</dbReference>
<dbReference type="InterPro" id="IPR042097">
    <property type="entry name" value="Aminopeptidase_N-like_N_sf"/>
</dbReference>
<dbReference type="STRING" id="571913.VV02_21785"/>
<evidence type="ECO:0000256" key="9">
    <source>
        <dbReference type="ARBA" id="ARBA00022801"/>
    </source>
</evidence>
<dbReference type="PANTHER" id="PTHR11533">
    <property type="entry name" value="PROTEASE M1 ZINC METALLOPROTEASE"/>
    <property type="match status" value="1"/>
</dbReference>
<dbReference type="EC" id="3.4.11.2" evidence="4"/>
<dbReference type="InterPro" id="IPR014782">
    <property type="entry name" value="Peptidase_M1_dom"/>
</dbReference>
<dbReference type="EMBL" id="CP011112">
    <property type="protein sequence ID" value="AKU17873.1"/>
    <property type="molecule type" value="Genomic_DNA"/>
</dbReference>
<dbReference type="OrthoDB" id="100605at2"/>
<dbReference type="PRINTS" id="PR00756">
    <property type="entry name" value="ALADIPTASE"/>
</dbReference>
<dbReference type="Gene3D" id="2.60.40.1730">
    <property type="entry name" value="tricorn interacting facor f3 domain"/>
    <property type="match status" value="1"/>
</dbReference>
<dbReference type="NCBIfam" id="TIGR02412">
    <property type="entry name" value="pepN_strep_liv"/>
    <property type="match status" value="1"/>
</dbReference>
<evidence type="ECO:0000313" key="17">
    <source>
        <dbReference type="EMBL" id="AKU17873.1"/>
    </source>
</evidence>
<dbReference type="InterPro" id="IPR024571">
    <property type="entry name" value="ERAP1-like_C_dom"/>
</dbReference>
<dbReference type="SUPFAM" id="SSF63737">
    <property type="entry name" value="Leukotriene A4 hydrolase N-terminal domain"/>
    <property type="match status" value="1"/>
</dbReference>
<dbReference type="GO" id="GO:0042277">
    <property type="term" value="F:peptide binding"/>
    <property type="evidence" value="ECO:0007669"/>
    <property type="project" value="TreeGrafter"/>
</dbReference>
<dbReference type="InterPro" id="IPR045357">
    <property type="entry name" value="Aminopeptidase_N-like_N"/>
</dbReference>
<keyword evidence="7" id="KW-0645">Protease</keyword>
<keyword evidence="6" id="KW-0031">Aminopeptidase</keyword>
<comment type="similarity">
    <text evidence="3">Belongs to the peptidase M1 family.</text>
</comment>
<dbReference type="CDD" id="cd09602">
    <property type="entry name" value="M1_APN"/>
    <property type="match status" value="1"/>
</dbReference>
<sequence length="840" mass="91413">MPSLTLHEAQERAALLSVDAYRVQLNLDQGAVTFGSTTTITFTCAEPGRATFLDLQADSIASITLNGTPVEPSSASDGRVPLTGLQEHNEVVVEATMRYSRDGSGLHRAVDPADGKVYLQALSAPSEASRWFGCFDQPDLKAPFDIEATLPQDWVLFGNGAPEQLSPTRRRLATTPPLAPYFVTIIAGHYITATDEYDGIPLAVHTRASLAEQLDAQVSDIFEITKQCMGYYQEAYQSAYPYAQYHQAFVPELPPGVGAMENPGCVTFRDQYLFVGSISEGQLLERANVIAHEMAHMWFGDMVTMKWWDDLWLNESFAEYMAYRAMTEATRFEDAWVNFGAARKSTGYVMDRSPGTHPIAGMPAPDVSSALQNCDMISYAKGASALRQLAAYLGDDAFLSGVRCYLRDHAWGNANLADFLKAMASMSGRDLSAWSRAWLQTAGTDSLAIELETEAGLITRAVARRTTPEEFPAERPHVLDISGFSNGLQDVSLDVEIGQAMQELPDLVGQPVPKVLIPNASDLTFAAVTYDDQTTAALPEQLAQIPDPLARTAVWSSLENAVARAQVDPRTALAIAERALPLEQNDSILELVSKWAHDVYCRLFLPAQEQQRWASALAAVGTTILTSAEPGSSRALTAARLVAQCSADTTLLRSWLSGTGRPECLAGDTEFGWVVATNLARQGELEEHEIDGLLEDDNTAAGRLSALAAKAIRPTEDAKRWAWTQMMTPTDLSSEERAALASTFWVAPDAALVRPYVPRYFQDTVAMSSHTAGFALMSLAYSAYPVIVAEPESVALADRAIADETIDPVLRKAFTDQSGRQREVLRSREAFPAAEPATAG</sequence>
<accession>A0A0K1JMR4</accession>
<keyword evidence="10" id="KW-0862">Zinc</keyword>
<organism evidence="17 18">
    <name type="scientific">Luteipulveratus mongoliensis</name>
    <dbReference type="NCBI Taxonomy" id="571913"/>
    <lineage>
        <taxon>Bacteria</taxon>
        <taxon>Bacillati</taxon>
        <taxon>Actinomycetota</taxon>
        <taxon>Actinomycetes</taxon>
        <taxon>Micrococcales</taxon>
        <taxon>Dermacoccaceae</taxon>
        <taxon>Luteipulveratus</taxon>
    </lineage>
</organism>
<dbReference type="RefSeq" id="WP_052594992.1">
    <property type="nucleotide sequence ID" value="NZ_CP011112.1"/>
</dbReference>
<evidence type="ECO:0000259" key="15">
    <source>
        <dbReference type="Pfam" id="PF11838"/>
    </source>
</evidence>
<dbReference type="GO" id="GO:0070006">
    <property type="term" value="F:metalloaminopeptidase activity"/>
    <property type="evidence" value="ECO:0007669"/>
    <property type="project" value="TreeGrafter"/>
</dbReference>
<evidence type="ECO:0000313" key="18">
    <source>
        <dbReference type="Proteomes" id="UP000066480"/>
    </source>
</evidence>
<dbReference type="GO" id="GO:0005615">
    <property type="term" value="C:extracellular space"/>
    <property type="evidence" value="ECO:0007669"/>
    <property type="project" value="TreeGrafter"/>
</dbReference>
<keyword evidence="18" id="KW-1185">Reference proteome</keyword>
<evidence type="ECO:0000256" key="10">
    <source>
        <dbReference type="ARBA" id="ARBA00022833"/>
    </source>
</evidence>
<feature type="domain" description="ERAP1-like C-terminal" evidence="15">
    <location>
        <begin position="516"/>
        <end position="811"/>
    </location>
</feature>